<protein>
    <submittedName>
        <fullName evidence="1">Uncharacterized protein</fullName>
    </submittedName>
</protein>
<dbReference type="Proteomes" id="UP000031202">
    <property type="component" value="Unassembled WGS sequence"/>
</dbReference>
<dbReference type="EMBL" id="JWSZ01000001">
    <property type="protein sequence ID" value="KIC60169.1"/>
    <property type="molecule type" value="Genomic_DNA"/>
</dbReference>
<name>A0A0B4CFV9_9MICO</name>
<proteinExistence type="predicted"/>
<organism evidence="1 2">
    <name type="scientific">Microbacterium hominis</name>
    <dbReference type="NCBI Taxonomy" id="162426"/>
    <lineage>
        <taxon>Bacteria</taxon>
        <taxon>Bacillati</taxon>
        <taxon>Actinomycetota</taxon>
        <taxon>Actinomycetes</taxon>
        <taxon>Micrococcales</taxon>
        <taxon>Microbacteriaceae</taxon>
        <taxon>Microbacterium</taxon>
    </lineage>
</organism>
<dbReference type="AlphaFoldDB" id="A0A0B4CFV9"/>
<comment type="caution">
    <text evidence="1">The sequence shown here is derived from an EMBL/GenBank/DDBJ whole genome shotgun (WGS) entry which is preliminary data.</text>
</comment>
<sequence length="82" mass="8984">MPSAKEPRVEAVADQAPEATKFFKLRHGVPRQELPEHGCVAARFVDLEEPDLGHRKPRVDATKIGVHTGVNDDVGAGNFLRT</sequence>
<gene>
    <name evidence="1" type="ORF">RM52_01870</name>
</gene>
<evidence type="ECO:0000313" key="1">
    <source>
        <dbReference type="EMBL" id="KIC60169.1"/>
    </source>
</evidence>
<reference evidence="1 2" key="1">
    <citation type="submission" date="2014-12" db="EMBL/GenBank/DDBJ databases">
        <title>Genome sequencing of Microbacterium hominis TPW29.</title>
        <authorList>
            <person name="Tan P.W."/>
            <person name="Chan K.-G."/>
        </authorList>
    </citation>
    <scope>NUCLEOTIDE SEQUENCE [LARGE SCALE GENOMIC DNA]</scope>
    <source>
        <strain evidence="1 2">TPW29</strain>
    </source>
</reference>
<accession>A0A0B4CFV9</accession>
<evidence type="ECO:0000313" key="2">
    <source>
        <dbReference type="Proteomes" id="UP000031202"/>
    </source>
</evidence>